<dbReference type="Gene3D" id="1.20.1250.20">
    <property type="entry name" value="MFS general substrate transporter like domains"/>
    <property type="match status" value="1"/>
</dbReference>
<gene>
    <name evidence="2" type="ORF">GA0070624_0175</name>
</gene>
<protein>
    <recommendedName>
        <fullName evidence="4">Major Facilitator Superfamily protein</fullName>
    </recommendedName>
</protein>
<dbReference type="Proteomes" id="UP000199413">
    <property type="component" value="Unassembled WGS sequence"/>
</dbReference>
<dbReference type="Pfam" id="PF07690">
    <property type="entry name" value="MFS_1"/>
    <property type="match status" value="1"/>
</dbReference>
<feature type="transmembrane region" description="Helical" evidence="1">
    <location>
        <begin position="220"/>
        <end position="247"/>
    </location>
</feature>
<keyword evidence="1" id="KW-1133">Transmembrane helix</keyword>
<keyword evidence="3" id="KW-1185">Reference proteome</keyword>
<evidence type="ECO:0008006" key="4">
    <source>
        <dbReference type="Google" id="ProtNLM"/>
    </source>
</evidence>
<feature type="transmembrane region" description="Helical" evidence="1">
    <location>
        <begin position="81"/>
        <end position="100"/>
    </location>
</feature>
<feature type="transmembrane region" description="Helical" evidence="1">
    <location>
        <begin position="377"/>
        <end position="397"/>
    </location>
</feature>
<dbReference type="RefSeq" id="WP_091335721.1">
    <property type="nucleotide sequence ID" value="NZ_FMHV01000002.1"/>
</dbReference>
<feature type="transmembrane region" description="Helical" evidence="1">
    <location>
        <begin position="259"/>
        <end position="279"/>
    </location>
</feature>
<keyword evidence="1" id="KW-0472">Membrane</keyword>
<dbReference type="PANTHER" id="PTHR23542:SF1">
    <property type="entry name" value="MAJOR FACILITATOR SUPERFAMILY (MFS) PROFILE DOMAIN-CONTAINING PROTEIN"/>
    <property type="match status" value="1"/>
</dbReference>
<feature type="transmembrane region" description="Helical" evidence="1">
    <location>
        <begin position="148"/>
        <end position="171"/>
    </location>
</feature>
<dbReference type="InterPro" id="IPR011701">
    <property type="entry name" value="MFS"/>
</dbReference>
<organism evidence="2 3">
    <name type="scientific">Micromonospora rhizosphaerae</name>
    <dbReference type="NCBI Taxonomy" id="568872"/>
    <lineage>
        <taxon>Bacteria</taxon>
        <taxon>Bacillati</taxon>
        <taxon>Actinomycetota</taxon>
        <taxon>Actinomycetes</taxon>
        <taxon>Micromonosporales</taxon>
        <taxon>Micromonosporaceae</taxon>
        <taxon>Micromonospora</taxon>
    </lineage>
</organism>
<feature type="transmembrane region" description="Helical" evidence="1">
    <location>
        <begin position="177"/>
        <end position="199"/>
    </location>
</feature>
<feature type="transmembrane region" description="Helical" evidence="1">
    <location>
        <begin position="106"/>
        <end position="127"/>
    </location>
</feature>
<dbReference type="OrthoDB" id="9180256at2"/>
<feature type="transmembrane region" description="Helical" evidence="1">
    <location>
        <begin position="47"/>
        <end position="69"/>
    </location>
</feature>
<reference evidence="3" key="1">
    <citation type="submission" date="2016-06" db="EMBL/GenBank/DDBJ databases">
        <authorList>
            <person name="Varghese N."/>
            <person name="Submissions Spin"/>
        </authorList>
    </citation>
    <scope>NUCLEOTIDE SEQUENCE [LARGE SCALE GENOMIC DNA]</scope>
    <source>
        <strain evidence="3">DSM 45431</strain>
    </source>
</reference>
<feature type="transmembrane region" description="Helical" evidence="1">
    <location>
        <begin position="348"/>
        <end position="371"/>
    </location>
</feature>
<dbReference type="PANTHER" id="PTHR23542">
    <property type="match status" value="1"/>
</dbReference>
<evidence type="ECO:0000256" key="1">
    <source>
        <dbReference type="SAM" id="Phobius"/>
    </source>
</evidence>
<feature type="transmembrane region" description="Helical" evidence="1">
    <location>
        <begin position="314"/>
        <end position="336"/>
    </location>
</feature>
<dbReference type="STRING" id="568872.GA0070624_0175"/>
<feature type="transmembrane region" description="Helical" evidence="1">
    <location>
        <begin position="291"/>
        <end position="308"/>
    </location>
</feature>
<dbReference type="EMBL" id="FMHV01000002">
    <property type="protein sequence ID" value="SCL13572.1"/>
    <property type="molecule type" value="Genomic_DNA"/>
</dbReference>
<accession>A0A1C6R926</accession>
<dbReference type="GO" id="GO:0022857">
    <property type="term" value="F:transmembrane transporter activity"/>
    <property type="evidence" value="ECO:0007669"/>
    <property type="project" value="InterPro"/>
</dbReference>
<evidence type="ECO:0000313" key="2">
    <source>
        <dbReference type="EMBL" id="SCL13572.1"/>
    </source>
</evidence>
<keyword evidence="1" id="KW-0812">Transmembrane</keyword>
<sequence length="418" mass="41857">MVALRQYLGVWRIPGAPMLLIAGIIGRLGIGMTPLALLLVVEEVTDRYSLAAVAGGIYALSGAALSPVAGRIADRVGPTPVLLTTAVAHPLALFGLLWASRSTGSLALIYLAAGIAGATYPPLTAAIRGAWNDLTGPSSGRFHLRNTALAAETSLFEIVFVLGPLLVAAFVLVADAAAALVGAAVVTLLGTGAVALGRVMRGWQPHPHEHHAKGLGPLRVGGFPALLLCVASLGIAFGAAGVIVPAFAGNATIEDPESLAGLLLAVWGIGSATGGFWFGVRKPARNMTRQFAWLLGAVAASFAVFAVMPTPLALGVALVLGGATIAPALTLENTLVGRIAPTGMLNEAYTWVVTMSVAASAAGGAVAGLIVDHGGGVPWAFLFAGAAVAVGAAVAALPAGPIARAEASAVRAEQTLAA</sequence>
<dbReference type="InterPro" id="IPR036259">
    <property type="entry name" value="MFS_trans_sf"/>
</dbReference>
<dbReference type="AlphaFoldDB" id="A0A1C6R926"/>
<dbReference type="SUPFAM" id="SSF103473">
    <property type="entry name" value="MFS general substrate transporter"/>
    <property type="match status" value="1"/>
</dbReference>
<feature type="transmembrane region" description="Helical" evidence="1">
    <location>
        <begin position="20"/>
        <end position="41"/>
    </location>
</feature>
<proteinExistence type="predicted"/>
<name>A0A1C6R926_9ACTN</name>
<evidence type="ECO:0000313" key="3">
    <source>
        <dbReference type="Proteomes" id="UP000199413"/>
    </source>
</evidence>